<feature type="transmembrane region" description="Helical" evidence="8">
    <location>
        <begin position="260"/>
        <end position="281"/>
    </location>
</feature>
<feature type="transmembrane region" description="Helical" evidence="8">
    <location>
        <begin position="224"/>
        <end position="244"/>
    </location>
</feature>
<gene>
    <name evidence="10" type="ORF">A9Z60_03975</name>
</gene>
<comment type="similarity">
    <text evidence="2 8">Belongs to the major facilitator superfamily. Bcr/CmlA family.</text>
</comment>
<dbReference type="Proteomes" id="UP000092671">
    <property type="component" value="Unassembled WGS sequence"/>
</dbReference>
<comment type="caution">
    <text evidence="10">The sequence shown here is derived from an EMBL/GenBank/DDBJ whole genome shotgun (WGS) entry which is preliminary data.</text>
</comment>
<dbReference type="PROSITE" id="PS50850">
    <property type="entry name" value="MFS"/>
    <property type="match status" value="1"/>
</dbReference>
<feature type="transmembrane region" description="Helical" evidence="8">
    <location>
        <begin position="60"/>
        <end position="77"/>
    </location>
</feature>
<evidence type="ECO:0000256" key="5">
    <source>
        <dbReference type="ARBA" id="ARBA00022692"/>
    </source>
</evidence>
<feature type="transmembrane region" description="Helical" evidence="8">
    <location>
        <begin position="111"/>
        <end position="132"/>
    </location>
</feature>
<dbReference type="OrthoDB" id="9814303at2"/>
<sequence>MPHHSSQDQTISDKPFPTSWVMMMGVMIAIGPLAIDMYLPAFVSMADDFGVSVSQVSKSVPFYFIGLVLGQLFYGPFSDRVGRVLPMYVGMTIFVIASVICATATSEMVLFVARTLQALGACVTAVVTRAAIRDTLNPIQGAKAFSLMVLVMGLAPILAPSLGALILNFADWHALFWFLAGYGLFNIVLTKLFLKETLAPKNRNTKPISQTFVSYLDLVKDKTFIVPAVAGGVLQGAFFIYLSISSELFMVNFGLSEQQFAIAFGANAFGFIALTQVNQFLTSRFRLVQLLRFGALMQLVSASCLLVLALMGLGYFPLVFVAIFCCISGLGFTQPNATAIALAYQKKRAGMASAMQGALQFSVGIFGGLLLSLFDVSPVLKLGIIITALVSFGTFLVYQLDPKMDLSKMN</sequence>
<feature type="transmembrane region" description="Helical" evidence="8">
    <location>
        <begin position="293"/>
        <end position="313"/>
    </location>
</feature>
<dbReference type="PANTHER" id="PTHR23502:SF132">
    <property type="entry name" value="POLYAMINE TRANSPORTER 2-RELATED"/>
    <property type="match status" value="1"/>
</dbReference>
<dbReference type="GO" id="GO:0042910">
    <property type="term" value="F:xenobiotic transmembrane transporter activity"/>
    <property type="evidence" value="ECO:0007669"/>
    <property type="project" value="InterPro"/>
</dbReference>
<dbReference type="GO" id="GO:1990961">
    <property type="term" value="P:xenobiotic detoxification by transmembrane export across the plasma membrane"/>
    <property type="evidence" value="ECO:0007669"/>
    <property type="project" value="InterPro"/>
</dbReference>
<evidence type="ECO:0000256" key="6">
    <source>
        <dbReference type="ARBA" id="ARBA00022989"/>
    </source>
</evidence>
<protein>
    <recommendedName>
        <fullName evidence="8">Bcr/CflA family efflux transporter</fullName>
    </recommendedName>
</protein>
<evidence type="ECO:0000256" key="2">
    <source>
        <dbReference type="ARBA" id="ARBA00006236"/>
    </source>
</evidence>
<dbReference type="InterPro" id="IPR036259">
    <property type="entry name" value="MFS_trans_sf"/>
</dbReference>
<evidence type="ECO:0000256" key="4">
    <source>
        <dbReference type="ARBA" id="ARBA00022475"/>
    </source>
</evidence>
<keyword evidence="6 8" id="KW-1133">Transmembrane helix</keyword>
<reference evidence="10 11" key="1">
    <citation type="submission" date="2016-06" db="EMBL/GenBank/DDBJ databases">
        <title>Draft genome of Moraxella nonliquefaciens CCUG 60284.</title>
        <authorList>
            <person name="Salva-Serra F."/>
            <person name="Engstrom-Jakobsson H."/>
            <person name="Thorell K."/>
            <person name="Gonzales-Siles L."/>
            <person name="Karlsson R."/>
            <person name="Boulund F."/>
            <person name="Engstrand L."/>
            <person name="Kristiansson E."/>
            <person name="Moore E."/>
        </authorList>
    </citation>
    <scope>NUCLEOTIDE SEQUENCE [LARGE SCALE GENOMIC DNA]</scope>
    <source>
        <strain evidence="10 11">CCUG 60284</strain>
    </source>
</reference>
<evidence type="ECO:0000313" key="11">
    <source>
        <dbReference type="Proteomes" id="UP000092671"/>
    </source>
</evidence>
<keyword evidence="5 8" id="KW-0812">Transmembrane</keyword>
<dbReference type="EMBL" id="LZDN01000040">
    <property type="protein sequence ID" value="OBX48816.1"/>
    <property type="molecule type" value="Genomic_DNA"/>
</dbReference>
<comment type="subcellular location">
    <subcellularLocation>
        <location evidence="8">Cell inner membrane</location>
        <topology evidence="8">Multi-pass membrane protein</topology>
    </subcellularLocation>
    <subcellularLocation>
        <location evidence="1">Cell membrane</location>
        <topology evidence="1">Multi-pass membrane protein</topology>
    </subcellularLocation>
</comment>
<dbReference type="CDD" id="cd17320">
    <property type="entry name" value="MFS_MdfA_MDR_like"/>
    <property type="match status" value="1"/>
</dbReference>
<proteinExistence type="inferred from homology"/>
<evidence type="ECO:0000256" key="1">
    <source>
        <dbReference type="ARBA" id="ARBA00004651"/>
    </source>
</evidence>
<keyword evidence="7 8" id="KW-0472">Membrane</keyword>
<feature type="transmembrane region" description="Helical" evidence="8">
    <location>
        <begin position="380"/>
        <end position="400"/>
    </location>
</feature>
<dbReference type="InterPro" id="IPR020846">
    <property type="entry name" value="MFS_dom"/>
</dbReference>
<feature type="transmembrane region" description="Helical" evidence="8">
    <location>
        <begin position="20"/>
        <end position="40"/>
    </location>
</feature>
<dbReference type="GO" id="GO:0005886">
    <property type="term" value="C:plasma membrane"/>
    <property type="evidence" value="ECO:0007669"/>
    <property type="project" value="UniProtKB-SubCell"/>
</dbReference>
<keyword evidence="8" id="KW-0997">Cell inner membrane</keyword>
<evidence type="ECO:0000259" key="9">
    <source>
        <dbReference type="PROSITE" id="PS50850"/>
    </source>
</evidence>
<dbReference type="Gene3D" id="1.20.1720.10">
    <property type="entry name" value="Multidrug resistance protein D"/>
    <property type="match status" value="1"/>
</dbReference>
<evidence type="ECO:0000256" key="7">
    <source>
        <dbReference type="ARBA" id="ARBA00023136"/>
    </source>
</evidence>
<evidence type="ECO:0000313" key="10">
    <source>
        <dbReference type="EMBL" id="OBX48816.1"/>
    </source>
</evidence>
<dbReference type="RefSeq" id="WP_066893829.1">
    <property type="nucleotide sequence ID" value="NZ_LZDN01000040.1"/>
</dbReference>
<name>A0A1B8PIA5_MORNO</name>
<feature type="transmembrane region" description="Helical" evidence="8">
    <location>
        <begin position="319"/>
        <end position="344"/>
    </location>
</feature>
<accession>A0A1B8PIA5</accession>
<dbReference type="Pfam" id="PF07690">
    <property type="entry name" value="MFS_1"/>
    <property type="match status" value="1"/>
</dbReference>
<dbReference type="SUPFAM" id="SSF103473">
    <property type="entry name" value="MFS general substrate transporter"/>
    <property type="match status" value="1"/>
</dbReference>
<feature type="domain" description="Major facilitator superfamily (MFS) profile" evidence="9">
    <location>
        <begin position="20"/>
        <end position="405"/>
    </location>
</feature>
<feature type="transmembrane region" description="Helical" evidence="8">
    <location>
        <begin position="356"/>
        <end position="374"/>
    </location>
</feature>
<feature type="transmembrane region" description="Helical" evidence="8">
    <location>
        <begin position="175"/>
        <end position="194"/>
    </location>
</feature>
<dbReference type="AlphaFoldDB" id="A0A1B8PIA5"/>
<dbReference type="InterPro" id="IPR004812">
    <property type="entry name" value="Efflux_drug-R_Bcr/CmlA"/>
</dbReference>
<feature type="transmembrane region" description="Helical" evidence="8">
    <location>
        <begin position="84"/>
        <end position="105"/>
    </location>
</feature>
<evidence type="ECO:0000256" key="3">
    <source>
        <dbReference type="ARBA" id="ARBA00022448"/>
    </source>
</evidence>
<keyword evidence="4" id="KW-1003">Cell membrane</keyword>
<keyword evidence="3 8" id="KW-0813">Transport</keyword>
<evidence type="ECO:0000256" key="8">
    <source>
        <dbReference type="RuleBase" id="RU365088"/>
    </source>
</evidence>
<dbReference type="PANTHER" id="PTHR23502">
    <property type="entry name" value="MAJOR FACILITATOR SUPERFAMILY"/>
    <property type="match status" value="1"/>
</dbReference>
<organism evidence="10 11">
    <name type="scientific">Moraxella nonliquefaciens</name>
    <dbReference type="NCBI Taxonomy" id="478"/>
    <lineage>
        <taxon>Bacteria</taxon>
        <taxon>Pseudomonadati</taxon>
        <taxon>Pseudomonadota</taxon>
        <taxon>Gammaproteobacteria</taxon>
        <taxon>Moraxellales</taxon>
        <taxon>Moraxellaceae</taxon>
        <taxon>Moraxella</taxon>
    </lineage>
</organism>
<feature type="transmembrane region" description="Helical" evidence="8">
    <location>
        <begin position="144"/>
        <end position="169"/>
    </location>
</feature>
<dbReference type="NCBIfam" id="TIGR00710">
    <property type="entry name" value="efflux_Bcr_CflA"/>
    <property type="match status" value="1"/>
</dbReference>
<dbReference type="InterPro" id="IPR011701">
    <property type="entry name" value="MFS"/>
</dbReference>